<dbReference type="InterPro" id="IPR008264">
    <property type="entry name" value="Beta_glucanase"/>
</dbReference>
<dbReference type="PRINTS" id="PR00737">
    <property type="entry name" value="GLHYDRLASE16"/>
</dbReference>
<proteinExistence type="inferred from homology"/>
<sequence>MGTYNDENPNALNADGWRTVLFDGFNGSAVDRDTWPVMYGGDSGNGGAFQWSNDDVRVGDGELTISMTDHGGWWSAGGLSQGWEGQTYGRFEVRAKVDPGQGTQGVLVLWPTDNVYPPEIDLLETPEGDRSKAHFTVHWDGGGGADHYEGQSFSLDTSQWHTYAVDWTPERLTYYIDGREMYSTTSNVPQEPMALGFSGWVSSDGQTWFNGGPDATTPAQVNLHVDWARISVADGGRQGGAGVQQAAVVQAEPVEAALEAALVAAPEEPPPAPAPVEQAAQPVDWEALAAQAMANYEATGQWFI</sequence>
<keyword evidence="6" id="KW-1185">Reference proteome</keyword>
<keyword evidence="3" id="KW-0326">Glycosidase</keyword>
<reference evidence="6" key="1">
    <citation type="journal article" date="2019" name="Int. J. Syst. Evol. Microbiol.">
        <title>The Global Catalogue of Microorganisms (GCM) 10K type strain sequencing project: providing services to taxonomists for standard genome sequencing and annotation.</title>
        <authorList>
            <consortium name="The Broad Institute Genomics Platform"/>
            <consortium name="The Broad Institute Genome Sequencing Center for Infectious Disease"/>
            <person name="Wu L."/>
            <person name="Ma J."/>
        </authorList>
    </citation>
    <scope>NUCLEOTIDE SEQUENCE [LARGE SCALE GENOMIC DNA]</scope>
    <source>
        <strain evidence="6">JCM 9933</strain>
    </source>
</reference>
<gene>
    <name evidence="5" type="ORF">GCM10009416_34830</name>
</gene>
<accession>A0ABP3QM29</accession>
<dbReference type="EMBL" id="BAAAFZ010000055">
    <property type="protein sequence ID" value="GAA0593497.1"/>
    <property type="molecule type" value="Genomic_DNA"/>
</dbReference>
<feature type="domain" description="GH16" evidence="4">
    <location>
        <begin position="3"/>
        <end position="236"/>
    </location>
</feature>
<evidence type="ECO:0000256" key="2">
    <source>
        <dbReference type="ARBA" id="ARBA00022801"/>
    </source>
</evidence>
<evidence type="ECO:0000256" key="3">
    <source>
        <dbReference type="ARBA" id="ARBA00023295"/>
    </source>
</evidence>
<dbReference type="PANTHER" id="PTHR10963:SF60">
    <property type="entry name" value="GRAM-NEGATIVE BACTERIA-BINDING PROTEIN 1-RELATED"/>
    <property type="match status" value="1"/>
</dbReference>
<dbReference type="PANTHER" id="PTHR10963">
    <property type="entry name" value="GLYCOSYL HYDROLASE-RELATED"/>
    <property type="match status" value="1"/>
</dbReference>
<evidence type="ECO:0000256" key="1">
    <source>
        <dbReference type="ARBA" id="ARBA00006865"/>
    </source>
</evidence>
<comment type="similarity">
    <text evidence="1">Belongs to the glycosyl hydrolase 16 family.</text>
</comment>
<organism evidence="5 6">
    <name type="scientific">Craurococcus roseus</name>
    <dbReference type="NCBI Taxonomy" id="77585"/>
    <lineage>
        <taxon>Bacteria</taxon>
        <taxon>Pseudomonadati</taxon>
        <taxon>Pseudomonadota</taxon>
        <taxon>Alphaproteobacteria</taxon>
        <taxon>Acetobacterales</taxon>
        <taxon>Acetobacteraceae</taxon>
        <taxon>Craurococcus</taxon>
    </lineage>
</organism>
<evidence type="ECO:0000313" key="6">
    <source>
        <dbReference type="Proteomes" id="UP001501588"/>
    </source>
</evidence>
<dbReference type="SUPFAM" id="SSF49899">
    <property type="entry name" value="Concanavalin A-like lectins/glucanases"/>
    <property type="match status" value="1"/>
</dbReference>
<dbReference type="RefSeq" id="WP_343896651.1">
    <property type="nucleotide sequence ID" value="NZ_BAAAFZ010000055.1"/>
</dbReference>
<dbReference type="Pfam" id="PF00722">
    <property type="entry name" value="Glyco_hydro_16"/>
    <property type="match status" value="1"/>
</dbReference>
<name>A0ABP3QM29_9PROT</name>
<keyword evidence="2" id="KW-0378">Hydrolase</keyword>
<dbReference type="InterPro" id="IPR050546">
    <property type="entry name" value="Glycosyl_Hydrlase_16"/>
</dbReference>
<dbReference type="Proteomes" id="UP001501588">
    <property type="component" value="Unassembled WGS sequence"/>
</dbReference>
<dbReference type="CDD" id="cd00413">
    <property type="entry name" value="Glyco_hydrolase_16"/>
    <property type="match status" value="1"/>
</dbReference>
<protein>
    <recommendedName>
        <fullName evidence="4">GH16 domain-containing protein</fullName>
    </recommendedName>
</protein>
<dbReference type="Gene3D" id="2.60.120.200">
    <property type="match status" value="1"/>
</dbReference>
<comment type="caution">
    <text evidence="5">The sequence shown here is derived from an EMBL/GenBank/DDBJ whole genome shotgun (WGS) entry which is preliminary data.</text>
</comment>
<dbReference type="PROSITE" id="PS51762">
    <property type="entry name" value="GH16_2"/>
    <property type="match status" value="1"/>
</dbReference>
<dbReference type="InterPro" id="IPR000757">
    <property type="entry name" value="Beta-glucanase-like"/>
</dbReference>
<dbReference type="InterPro" id="IPR013320">
    <property type="entry name" value="ConA-like_dom_sf"/>
</dbReference>
<evidence type="ECO:0000259" key="4">
    <source>
        <dbReference type="PROSITE" id="PS51762"/>
    </source>
</evidence>
<evidence type="ECO:0000313" key="5">
    <source>
        <dbReference type="EMBL" id="GAA0593497.1"/>
    </source>
</evidence>